<sequence length="147" mass="15898">MSISPLSDDCIAIIAAGYAQRSDVTQDQIIEFVHRLRGGTAIPAQPAVTQPAAAGLAIPRTPALPVEQSVTNDKIYCLCCGKGFKMLKRHLGAEHDMTEDEYRAAFNLPASMPLVAPSYSERKAEYARKAGLGTYQRESQRSGRSAS</sequence>
<dbReference type="GO" id="GO:0006355">
    <property type="term" value="P:regulation of DNA-templated transcription"/>
    <property type="evidence" value="ECO:0007669"/>
    <property type="project" value="InterPro"/>
</dbReference>
<dbReference type="GO" id="GO:0008270">
    <property type="term" value="F:zinc ion binding"/>
    <property type="evidence" value="ECO:0007669"/>
    <property type="project" value="InterPro"/>
</dbReference>
<dbReference type="EMBL" id="FOCM01000003">
    <property type="protein sequence ID" value="SEN26635.1"/>
    <property type="molecule type" value="Genomic_DNA"/>
</dbReference>
<dbReference type="AlphaFoldDB" id="A0A1H8F4K8"/>
<dbReference type="Proteomes" id="UP000199372">
    <property type="component" value="Unassembled WGS sequence"/>
</dbReference>
<evidence type="ECO:0000256" key="1">
    <source>
        <dbReference type="ARBA" id="ARBA00007031"/>
    </source>
</evidence>
<proteinExistence type="inferred from homology"/>
<evidence type="ECO:0000313" key="3">
    <source>
        <dbReference type="Proteomes" id="UP000199372"/>
    </source>
</evidence>
<evidence type="ECO:0000313" key="2">
    <source>
        <dbReference type="EMBL" id="SEN26635.1"/>
    </source>
</evidence>
<name>A0A1H8F4K8_9RHOB</name>
<accession>A0A1H8F4K8</accession>
<dbReference type="RefSeq" id="WP_091845248.1">
    <property type="nucleotide sequence ID" value="NZ_FOCM01000003.1"/>
</dbReference>
<dbReference type="OrthoDB" id="9809693at2"/>
<reference evidence="3" key="1">
    <citation type="submission" date="2016-10" db="EMBL/GenBank/DDBJ databases">
        <authorList>
            <person name="Varghese N."/>
            <person name="Submissions S."/>
        </authorList>
    </citation>
    <scope>NUCLEOTIDE SEQUENCE [LARGE SCALE GENOMIC DNA]</scope>
    <source>
        <strain evidence="3">DSM 26893</strain>
    </source>
</reference>
<organism evidence="2 3">
    <name type="scientific">Palleronia pelagia</name>
    <dbReference type="NCBI Taxonomy" id="387096"/>
    <lineage>
        <taxon>Bacteria</taxon>
        <taxon>Pseudomonadati</taxon>
        <taxon>Pseudomonadota</taxon>
        <taxon>Alphaproteobacteria</taxon>
        <taxon>Rhodobacterales</taxon>
        <taxon>Roseobacteraceae</taxon>
        <taxon>Palleronia</taxon>
    </lineage>
</organism>
<dbReference type="Gene3D" id="1.10.10.1550">
    <property type="entry name" value="ROS/MUCR transcriptional regulator protein"/>
    <property type="match status" value="1"/>
</dbReference>
<dbReference type="Pfam" id="PF05443">
    <property type="entry name" value="ROS_MUCR"/>
    <property type="match status" value="1"/>
</dbReference>
<gene>
    <name evidence="2" type="ORF">SAMN04488011_103211</name>
</gene>
<comment type="similarity">
    <text evidence="1">Belongs to the ros/MucR family.</text>
</comment>
<dbReference type="InterPro" id="IPR008807">
    <property type="entry name" value="ROS_MUCR"/>
</dbReference>
<dbReference type="InterPro" id="IPR041920">
    <property type="entry name" value="ROS/MUCR_sf"/>
</dbReference>
<protein>
    <submittedName>
        <fullName evidence="2">Transcriptional regulator, MucR family</fullName>
    </submittedName>
</protein>
<dbReference type="GO" id="GO:0003677">
    <property type="term" value="F:DNA binding"/>
    <property type="evidence" value="ECO:0007669"/>
    <property type="project" value="InterPro"/>
</dbReference>
<keyword evidence="3" id="KW-1185">Reference proteome</keyword>